<dbReference type="AlphaFoldDB" id="A0A4S4K200"/>
<dbReference type="Proteomes" id="UP000297014">
    <property type="component" value="Unassembled WGS sequence"/>
</dbReference>
<protein>
    <recommendedName>
        <fullName evidence="4">DUF4358 domain-containing protein</fullName>
    </recommendedName>
</protein>
<dbReference type="EMBL" id="JALP01000084">
    <property type="protein sequence ID" value="THG91220.1"/>
    <property type="molecule type" value="Genomic_DNA"/>
</dbReference>
<proteinExistence type="predicted"/>
<sequence length="188" mass="21174">MKNFLRLLTMALVVFTLIGCNSGDNDEGENQSGEISLEEIFSSIKDQIAEDLQEAGLGEDVYVDGQLQMYIETDLTDETATDDPLVEMLLENMKIDSSQLANGYVLQAAMNVNSDQIILLEAADEAEVAALQEGLERELENQHRIWESYLPDQYEKVKNNIIKVDGLFILYATYDDAQKLEAIFDEHL</sequence>
<evidence type="ECO:0000313" key="3">
    <source>
        <dbReference type="Proteomes" id="UP000297014"/>
    </source>
</evidence>
<dbReference type="Pfam" id="PF14270">
    <property type="entry name" value="DUF4358"/>
    <property type="match status" value="1"/>
</dbReference>
<feature type="chain" id="PRO_5039586049" description="DUF4358 domain-containing protein" evidence="1">
    <location>
        <begin position="23"/>
        <end position="188"/>
    </location>
</feature>
<gene>
    <name evidence="2" type="ORF">AJ85_06380</name>
</gene>
<dbReference type="InterPro" id="IPR025648">
    <property type="entry name" value="DUF4358"/>
</dbReference>
<dbReference type="PROSITE" id="PS51257">
    <property type="entry name" value="PROKAR_LIPOPROTEIN"/>
    <property type="match status" value="1"/>
</dbReference>
<accession>A0A4S4K200</accession>
<feature type="signal peptide" evidence="1">
    <location>
        <begin position="1"/>
        <end position="22"/>
    </location>
</feature>
<organism evidence="2 3">
    <name type="scientific">Alkalihalobacillus alcalophilus ATCC 27647 = CGMCC 1.3604</name>
    <dbReference type="NCBI Taxonomy" id="1218173"/>
    <lineage>
        <taxon>Bacteria</taxon>
        <taxon>Bacillati</taxon>
        <taxon>Bacillota</taxon>
        <taxon>Bacilli</taxon>
        <taxon>Bacillales</taxon>
        <taxon>Bacillaceae</taxon>
        <taxon>Alkalihalobacillus</taxon>
    </lineage>
</organism>
<reference evidence="2 3" key="1">
    <citation type="submission" date="2014-01" db="EMBL/GenBank/DDBJ databases">
        <title>Draft genome sequencing of Bacillus alcalophilus CGMCC 1.3604.</title>
        <authorList>
            <person name="Yang J."/>
            <person name="Diao L."/>
            <person name="Yang S."/>
        </authorList>
    </citation>
    <scope>NUCLEOTIDE SEQUENCE [LARGE SCALE GENOMIC DNA]</scope>
    <source>
        <strain evidence="2 3">CGMCC 1.3604</strain>
    </source>
</reference>
<evidence type="ECO:0008006" key="4">
    <source>
        <dbReference type="Google" id="ProtNLM"/>
    </source>
</evidence>
<keyword evidence="1" id="KW-0732">Signal</keyword>
<comment type="caution">
    <text evidence="2">The sequence shown here is derived from an EMBL/GenBank/DDBJ whole genome shotgun (WGS) entry which is preliminary data.</text>
</comment>
<evidence type="ECO:0000256" key="1">
    <source>
        <dbReference type="SAM" id="SignalP"/>
    </source>
</evidence>
<name>A0A4S4K200_ALKAL</name>
<evidence type="ECO:0000313" key="2">
    <source>
        <dbReference type="EMBL" id="THG91220.1"/>
    </source>
</evidence>
<dbReference type="RefSeq" id="WP_003321038.1">
    <property type="nucleotide sequence ID" value="NZ_ALPT02000014.1"/>
</dbReference>